<proteinExistence type="predicted"/>
<organism evidence="1 2">
    <name type="scientific">Eretmocerus hayati</name>
    <dbReference type="NCBI Taxonomy" id="131215"/>
    <lineage>
        <taxon>Eukaryota</taxon>
        <taxon>Metazoa</taxon>
        <taxon>Ecdysozoa</taxon>
        <taxon>Arthropoda</taxon>
        <taxon>Hexapoda</taxon>
        <taxon>Insecta</taxon>
        <taxon>Pterygota</taxon>
        <taxon>Neoptera</taxon>
        <taxon>Endopterygota</taxon>
        <taxon>Hymenoptera</taxon>
        <taxon>Apocrita</taxon>
        <taxon>Proctotrupomorpha</taxon>
        <taxon>Chalcidoidea</taxon>
        <taxon>Aphelinidae</taxon>
        <taxon>Aphelininae</taxon>
        <taxon>Eretmocerus</taxon>
    </lineage>
</organism>
<gene>
    <name evidence="1" type="ORF">QAD02_016257</name>
</gene>
<evidence type="ECO:0000313" key="2">
    <source>
        <dbReference type="Proteomes" id="UP001239111"/>
    </source>
</evidence>
<evidence type="ECO:0000313" key="1">
    <source>
        <dbReference type="EMBL" id="KAJ8680470.1"/>
    </source>
</evidence>
<dbReference type="EMBL" id="CM056742">
    <property type="protein sequence ID" value="KAJ8680470.1"/>
    <property type="molecule type" value="Genomic_DNA"/>
</dbReference>
<name>A0ACC2PA39_9HYME</name>
<dbReference type="Proteomes" id="UP001239111">
    <property type="component" value="Chromosome 2"/>
</dbReference>
<keyword evidence="2" id="KW-1185">Reference proteome</keyword>
<sequence>MVRIEQDPPTRRMHSLGTGSEIFEDPDESCCHRATICNPYIRDISVMDPVCGCCCEQLTHATLFWLVTVTAMVFMSYAILYLFLGELMLPGGNMFGLFAVIVFAYFLGWSLAYLPLLNLPPVFGMLLAGIMARNFDWYNIHEALGSTVIRKIRTFSVTFVLLRAGLELTHTPLREHPFFVINLAVIPCSLEMITVALGSYLLLQYPWDWAFLTGSILACISPVVPVNCILALADRGYGEDTDIATLLFTAASIDDIHIVSLYSLFFSITFTIDNHAESHWWLYIPPGLRDLIAGVCFGFVLGFFFIFFPHRKDPYVFWYRVVGLVLGSLMCTTGAARFAITGGAFLATIIMSLIATTGWRILTNPFDIKPLRKSVHIMWHFMQPVLAGVIGAEIDLHNWSNPRLILHLIVITFGTTVRLIFAFLATFHTDFSSKERLFIALSWISKGTLQAALAPMTLEQAEKDDDPGEMEKAIDVVRLSVVSVMILAPLGAMIMMMTGPLLLNKTSYEEHQRRRELSYLRLLSLQPVRRRRSQRIDNRRSRIV</sequence>
<accession>A0ACC2PA39</accession>
<comment type="caution">
    <text evidence="1">The sequence shown here is derived from an EMBL/GenBank/DDBJ whole genome shotgun (WGS) entry which is preliminary data.</text>
</comment>
<reference evidence="1" key="1">
    <citation type="submission" date="2023-04" db="EMBL/GenBank/DDBJ databases">
        <title>A chromosome-level genome assembly of the parasitoid wasp Eretmocerus hayati.</title>
        <authorList>
            <person name="Zhong Y."/>
            <person name="Liu S."/>
            <person name="Liu Y."/>
        </authorList>
    </citation>
    <scope>NUCLEOTIDE SEQUENCE</scope>
    <source>
        <strain evidence="1">ZJU_SS_LIU_2023</strain>
    </source>
</reference>
<protein>
    <submittedName>
        <fullName evidence="1">Uncharacterized protein</fullName>
    </submittedName>
</protein>